<dbReference type="Gene3D" id="3.40.50.1820">
    <property type="entry name" value="alpha/beta hydrolase"/>
    <property type="match status" value="1"/>
</dbReference>
<keyword evidence="1" id="KW-1133">Transmembrane helix</keyword>
<evidence type="ECO:0000313" key="3">
    <source>
        <dbReference type="EMBL" id="KMO86687.1"/>
    </source>
</evidence>
<dbReference type="PATRIC" id="fig|1122219.3.peg.818"/>
<dbReference type="SUPFAM" id="SSF53474">
    <property type="entry name" value="alpha/beta-Hydrolases"/>
    <property type="match status" value="1"/>
</dbReference>
<evidence type="ECO:0000313" key="4">
    <source>
        <dbReference type="Proteomes" id="UP000036503"/>
    </source>
</evidence>
<dbReference type="RefSeq" id="WP_048514049.1">
    <property type="nucleotide sequence ID" value="NZ_LEKT01000017.1"/>
</dbReference>
<proteinExistence type="predicted"/>
<dbReference type="PANTHER" id="PTHR43358">
    <property type="entry name" value="ALPHA/BETA-HYDROLASE"/>
    <property type="match status" value="1"/>
</dbReference>
<dbReference type="GO" id="GO:0016787">
    <property type="term" value="F:hydrolase activity"/>
    <property type="evidence" value="ECO:0007669"/>
    <property type="project" value="UniProtKB-KW"/>
</dbReference>
<sequence>MLQRFVTWIIRLCIVLLILIIVAGSYVGNVAYQEFRTAQWDHILGIENHTRDVSVIHQWEAAQDWEAVHIMSTDGLVLRGTYIENSVKSSKTVILLHGLYQNRSMCLPYVSMYRNLGYNVLLIDQRGHGDSGGDHTDWGLSEVDDIAGWVQWLKRRNPNMQVGLHGISLGAAMALLYAGSSHGNSIAFVVSDSAYGNIISLGREKLFHVSGDQQAIWGYNILDVFFQGAMFFHTHKLVTDIEPAQAVRSVTVPILFLHGADDQLVPVKTARSLYDQCGSADKYLHIFADSPHAVGLETDKREYIHIVTAFLEHAEH</sequence>
<keyword evidence="4" id="KW-1185">Reference proteome</keyword>
<dbReference type="AlphaFoldDB" id="A0A0J6WXW3"/>
<reference evidence="3 4" key="1">
    <citation type="submission" date="2015-06" db="EMBL/GenBank/DDBJ databases">
        <title>Draft genome sequence of beer spoilage bacterium Megasphaera cerevisiae type strain 20462.</title>
        <authorList>
            <person name="Kutumbaka K."/>
            <person name="Pasmowitz J."/>
            <person name="Mategko J."/>
            <person name="Reyes D."/>
            <person name="Friedrich A."/>
            <person name="Han S."/>
            <person name="Martens-Habbena W."/>
            <person name="Neal-McKinney J."/>
            <person name="Janagama H.K."/>
            <person name="Nadala C."/>
            <person name="Samadpour M."/>
        </authorList>
    </citation>
    <scope>NUCLEOTIDE SEQUENCE [LARGE SCALE GENOMIC DNA]</scope>
    <source>
        <strain evidence="3 4">DSM 20462</strain>
    </source>
</reference>
<name>A0A0J6WXW3_9FIRM</name>
<dbReference type="FunCoup" id="A0A0J6WXW3">
    <property type="interactions" value="32"/>
</dbReference>
<evidence type="ECO:0000259" key="2">
    <source>
        <dbReference type="Pfam" id="PF12146"/>
    </source>
</evidence>
<dbReference type="OrthoDB" id="9776685at2"/>
<dbReference type="EMBL" id="LEKT01000017">
    <property type="protein sequence ID" value="KMO86687.1"/>
    <property type="molecule type" value="Genomic_DNA"/>
</dbReference>
<dbReference type="InterPro" id="IPR022742">
    <property type="entry name" value="Hydrolase_4"/>
</dbReference>
<keyword evidence="1" id="KW-0472">Membrane</keyword>
<dbReference type="InParanoid" id="A0A0J6WXW3"/>
<accession>A0A0J6WXW3</accession>
<feature type="transmembrane region" description="Helical" evidence="1">
    <location>
        <begin position="6"/>
        <end position="27"/>
    </location>
</feature>
<feature type="domain" description="Serine aminopeptidase S33" evidence="2">
    <location>
        <begin position="90"/>
        <end position="191"/>
    </location>
</feature>
<dbReference type="InterPro" id="IPR052920">
    <property type="entry name" value="DNA-binding_regulatory"/>
</dbReference>
<dbReference type="STRING" id="39029.BSR42_13435"/>
<organism evidence="3 4">
    <name type="scientific">Megasphaera cerevisiae DSM 20462</name>
    <dbReference type="NCBI Taxonomy" id="1122219"/>
    <lineage>
        <taxon>Bacteria</taxon>
        <taxon>Bacillati</taxon>
        <taxon>Bacillota</taxon>
        <taxon>Negativicutes</taxon>
        <taxon>Veillonellales</taxon>
        <taxon>Veillonellaceae</taxon>
        <taxon>Megasphaera</taxon>
    </lineage>
</organism>
<dbReference type="InterPro" id="IPR029058">
    <property type="entry name" value="AB_hydrolase_fold"/>
</dbReference>
<dbReference type="PANTHER" id="PTHR43358:SF4">
    <property type="entry name" value="ALPHA_BETA HYDROLASE FOLD-1 DOMAIN-CONTAINING PROTEIN"/>
    <property type="match status" value="1"/>
</dbReference>
<protein>
    <submittedName>
        <fullName evidence="3">Alpha/beta hydrolase</fullName>
    </submittedName>
</protein>
<keyword evidence="1" id="KW-0812">Transmembrane</keyword>
<feature type="domain" description="Serine aminopeptidase S33" evidence="2">
    <location>
        <begin position="246"/>
        <end position="299"/>
    </location>
</feature>
<evidence type="ECO:0000256" key="1">
    <source>
        <dbReference type="SAM" id="Phobius"/>
    </source>
</evidence>
<gene>
    <name evidence="3" type="ORF">AB840_06615</name>
</gene>
<dbReference type="Proteomes" id="UP000036503">
    <property type="component" value="Unassembled WGS sequence"/>
</dbReference>
<comment type="caution">
    <text evidence="3">The sequence shown here is derived from an EMBL/GenBank/DDBJ whole genome shotgun (WGS) entry which is preliminary data.</text>
</comment>
<keyword evidence="3" id="KW-0378">Hydrolase</keyword>
<dbReference type="Pfam" id="PF12146">
    <property type="entry name" value="Hydrolase_4"/>
    <property type="match status" value="2"/>
</dbReference>